<proteinExistence type="predicted"/>
<dbReference type="InterPro" id="IPR029058">
    <property type="entry name" value="AB_hydrolase_fold"/>
</dbReference>
<evidence type="ECO:0000256" key="2">
    <source>
        <dbReference type="SAM" id="SignalP"/>
    </source>
</evidence>
<feature type="chain" id="PRO_5031020402" evidence="2">
    <location>
        <begin position="19"/>
        <end position="270"/>
    </location>
</feature>
<dbReference type="AlphaFoldDB" id="A0A7W6JR18"/>
<accession>A0A7W6JR18</accession>
<feature type="region of interest" description="Disordered" evidence="1">
    <location>
        <begin position="89"/>
        <end position="109"/>
    </location>
</feature>
<dbReference type="RefSeq" id="WP_246425873.1">
    <property type="nucleotide sequence ID" value="NZ_JACIEH010000001.1"/>
</dbReference>
<feature type="domain" description="AB hydrolase-1" evidence="3">
    <location>
        <begin position="97"/>
        <end position="260"/>
    </location>
</feature>
<reference evidence="4 5" key="1">
    <citation type="submission" date="2020-08" db="EMBL/GenBank/DDBJ databases">
        <title>Genomic Encyclopedia of Type Strains, Phase IV (KMG-IV): sequencing the most valuable type-strain genomes for metagenomic binning, comparative biology and taxonomic classification.</title>
        <authorList>
            <person name="Goeker M."/>
        </authorList>
    </citation>
    <scope>NUCLEOTIDE SEQUENCE [LARGE SCALE GENOMIC DNA]</scope>
    <source>
        <strain evidence="4 5">DSM 101806</strain>
    </source>
</reference>
<keyword evidence="2" id="KW-0732">Signal</keyword>
<organism evidence="4 5">
    <name type="scientific">Sphingomonas kyeonggiensis</name>
    <dbReference type="NCBI Taxonomy" id="1268553"/>
    <lineage>
        <taxon>Bacteria</taxon>
        <taxon>Pseudomonadati</taxon>
        <taxon>Pseudomonadota</taxon>
        <taxon>Alphaproteobacteria</taxon>
        <taxon>Sphingomonadales</taxon>
        <taxon>Sphingomonadaceae</taxon>
        <taxon>Sphingomonas</taxon>
    </lineage>
</organism>
<evidence type="ECO:0000313" key="4">
    <source>
        <dbReference type="EMBL" id="MBB4096932.1"/>
    </source>
</evidence>
<name>A0A7W6JR18_9SPHN</name>
<sequence>MRSSLALLLLGASLAACAPRVGGPAEPPAPANGLYSQSFGNTPAKQVRTLIVVLHGDAPTTKPDYHYAFARAASEAVPNSVAVALLRPGYEDPQGHRSPGERGETTGDNYTADRIGAVAATIRHLQHRYGLARTVLVGHSGGAAIAADLAATHPGLIDGIVLVSCPCALPEWRKYMKKVSPTPLWDAPVTSLDPVKLVGGMAPTLRAAVLVGADDKTTPVRFSRTYAEALSLRGIATDYRIIPGKDHELLGDPEVISALQRLAAALPGKS</sequence>
<comment type="caution">
    <text evidence="4">The sequence shown here is derived from an EMBL/GenBank/DDBJ whole genome shotgun (WGS) entry which is preliminary data.</text>
</comment>
<evidence type="ECO:0000256" key="1">
    <source>
        <dbReference type="SAM" id="MobiDB-lite"/>
    </source>
</evidence>
<evidence type="ECO:0000313" key="5">
    <source>
        <dbReference type="Proteomes" id="UP000557392"/>
    </source>
</evidence>
<dbReference type="InterPro" id="IPR000073">
    <property type="entry name" value="AB_hydrolase_1"/>
</dbReference>
<dbReference type="Gene3D" id="3.40.50.1820">
    <property type="entry name" value="alpha/beta hydrolase"/>
    <property type="match status" value="1"/>
</dbReference>
<dbReference type="Proteomes" id="UP000557392">
    <property type="component" value="Unassembled WGS sequence"/>
</dbReference>
<dbReference type="EMBL" id="JACIEH010000001">
    <property type="protein sequence ID" value="MBB4096932.1"/>
    <property type="molecule type" value="Genomic_DNA"/>
</dbReference>
<dbReference type="PROSITE" id="PS51257">
    <property type="entry name" value="PROKAR_LIPOPROTEIN"/>
    <property type="match status" value="1"/>
</dbReference>
<keyword evidence="5" id="KW-1185">Reference proteome</keyword>
<dbReference type="SUPFAM" id="SSF53474">
    <property type="entry name" value="alpha/beta-Hydrolases"/>
    <property type="match status" value="1"/>
</dbReference>
<evidence type="ECO:0000259" key="3">
    <source>
        <dbReference type="Pfam" id="PF00561"/>
    </source>
</evidence>
<dbReference type="Pfam" id="PF00561">
    <property type="entry name" value="Abhydrolase_1"/>
    <property type="match status" value="1"/>
</dbReference>
<feature type="compositionally biased region" description="Basic and acidic residues" evidence="1">
    <location>
        <begin position="89"/>
        <end position="105"/>
    </location>
</feature>
<gene>
    <name evidence="4" type="ORF">GGR46_000465</name>
</gene>
<feature type="signal peptide" evidence="2">
    <location>
        <begin position="1"/>
        <end position="18"/>
    </location>
</feature>
<protein>
    <submittedName>
        <fullName evidence="4">Pimeloyl-ACP methyl ester carboxylesterase</fullName>
    </submittedName>
</protein>